<accession>A0A238U9W7</accession>
<dbReference type="InterPro" id="IPR009057">
    <property type="entry name" value="Homeodomain-like_sf"/>
</dbReference>
<evidence type="ECO:0000259" key="5">
    <source>
        <dbReference type="PROSITE" id="PS01124"/>
    </source>
</evidence>
<keyword evidence="4" id="KW-1133">Transmembrane helix</keyword>
<feature type="transmembrane region" description="Helical" evidence="4">
    <location>
        <begin position="38"/>
        <end position="56"/>
    </location>
</feature>
<dbReference type="EMBL" id="LT899436">
    <property type="protein sequence ID" value="SNR15902.1"/>
    <property type="molecule type" value="Genomic_DNA"/>
</dbReference>
<feature type="transmembrane region" description="Helical" evidence="4">
    <location>
        <begin position="177"/>
        <end position="196"/>
    </location>
</feature>
<keyword evidence="1" id="KW-0805">Transcription regulation</keyword>
<dbReference type="OrthoDB" id="6283866at2"/>
<dbReference type="Pfam" id="PF12833">
    <property type="entry name" value="HTH_18"/>
    <property type="match status" value="1"/>
</dbReference>
<dbReference type="InterPro" id="IPR018060">
    <property type="entry name" value="HTH_AraC"/>
</dbReference>
<evidence type="ECO:0000313" key="7">
    <source>
        <dbReference type="Proteomes" id="UP000215214"/>
    </source>
</evidence>
<dbReference type="PROSITE" id="PS01124">
    <property type="entry name" value="HTH_ARAC_FAMILY_2"/>
    <property type="match status" value="1"/>
</dbReference>
<proteinExistence type="predicted"/>
<gene>
    <name evidence="6" type="ORF">TJEJU_2213</name>
</gene>
<keyword evidence="3" id="KW-0804">Transcription</keyword>
<feature type="transmembrane region" description="Helical" evidence="4">
    <location>
        <begin position="96"/>
        <end position="117"/>
    </location>
</feature>
<feature type="transmembrane region" description="Helical" evidence="4">
    <location>
        <begin position="208"/>
        <end position="230"/>
    </location>
</feature>
<dbReference type="SUPFAM" id="SSF46689">
    <property type="entry name" value="Homeodomain-like"/>
    <property type="match status" value="1"/>
</dbReference>
<feature type="transmembrane region" description="Helical" evidence="4">
    <location>
        <begin position="133"/>
        <end position="157"/>
    </location>
</feature>
<dbReference type="GO" id="GO:0043565">
    <property type="term" value="F:sequence-specific DNA binding"/>
    <property type="evidence" value="ECO:0007669"/>
    <property type="project" value="InterPro"/>
</dbReference>
<feature type="transmembrane region" description="Helical" evidence="4">
    <location>
        <begin position="6"/>
        <end position="26"/>
    </location>
</feature>
<dbReference type="KEGG" id="tje:TJEJU_2213"/>
<evidence type="ECO:0000256" key="3">
    <source>
        <dbReference type="ARBA" id="ARBA00023163"/>
    </source>
</evidence>
<dbReference type="SMART" id="SM00342">
    <property type="entry name" value="HTH_ARAC"/>
    <property type="match status" value="1"/>
</dbReference>
<keyword evidence="4" id="KW-0472">Membrane</keyword>
<dbReference type="Proteomes" id="UP000215214">
    <property type="component" value="Chromosome TJEJU"/>
</dbReference>
<dbReference type="PANTHER" id="PTHR43280:SF29">
    <property type="entry name" value="ARAC-FAMILY TRANSCRIPTIONAL REGULATOR"/>
    <property type="match status" value="1"/>
</dbReference>
<feature type="transmembrane region" description="Helical" evidence="4">
    <location>
        <begin position="62"/>
        <end position="84"/>
    </location>
</feature>
<evidence type="ECO:0000256" key="1">
    <source>
        <dbReference type="ARBA" id="ARBA00023015"/>
    </source>
</evidence>
<evidence type="ECO:0000256" key="2">
    <source>
        <dbReference type="ARBA" id="ARBA00023125"/>
    </source>
</evidence>
<evidence type="ECO:0000313" key="6">
    <source>
        <dbReference type="EMBL" id="SNR15902.1"/>
    </source>
</evidence>
<keyword evidence="4" id="KW-0812">Transmembrane</keyword>
<dbReference type="RefSeq" id="WP_095072042.1">
    <property type="nucleotide sequence ID" value="NZ_LT899436.1"/>
</dbReference>
<name>A0A238U9W7_9FLAO</name>
<evidence type="ECO:0000256" key="4">
    <source>
        <dbReference type="SAM" id="Phobius"/>
    </source>
</evidence>
<reference evidence="6 7" key="1">
    <citation type="submission" date="2017-07" db="EMBL/GenBank/DDBJ databases">
        <authorList>
            <person name="Sun Z.S."/>
            <person name="Albrecht U."/>
            <person name="Echele G."/>
            <person name="Lee C.C."/>
        </authorList>
    </citation>
    <scope>NUCLEOTIDE SEQUENCE [LARGE SCALE GENOMIC DNA]</scope>
    <source>
        <strain evidence="7">type strain: KCTC 22618</strain>
    </source>
</reference>
<keyword evidence="2" id="KW-0238">DNA-binding</keyword>
<protein>
    <recommendedName>
        <fullName evidence="5">HTH araC/xylS-type domain-containing protein</fullName>
    </recommendedName>
</protein>
<organism evidence="6 7">
    <name type="scientific">Tenacibaculum jejuense</name>
    <dbReference type="NCBI Taxonomy" id="584609"/>
    <lineage>
        <taxon>Bacteria</taxon>
        <taxon>Pseudomonadati</taxon>
        <taxon>Bacteroidota</taxon>
        <taxon>Flavobacteriia</taxon>
        <taxon>Flavobacteriales</taxon>
        <taxon>Flavobacteriaceae</taxon>
        <taxon>Tenacibaculum</taxon>
    </lineage>
</organism>
<dbReference type="GO" id="GO:0003700">
    <property type="term" value="F:DNA-binding transcription factor activity"/>
    <property type="evidence" value="ECO:0007669"/>
    <property type="project" value="InterPro"/>
</dbReference>
<sequence>MKFNFIDLILLFGVSQGIFLGFTILFVCKNNRKANKTLSLLLFSATLMLIGRIFLFKYYTPLLYRLAMIFETVIFIFGPLLYAYTNKLLTNHKKNLSFYHYVPAILHLIYSLGLLFIDYKDLIAMIKAGQFDFIYITTELLALLSNMFYFSLTYLMIKKYKMKEKNELSYTQNVYQYLSFIIFGISAFVLFWIISFSNYFLKFQALSYINYSSIWISITVFIYIVGFYSLKQPEIFRAQLQHKKNTVKKERVNHQEMERLTNELDNLMITKKVYLNHKLTLSQLAKELKTSTNNLSWLLNNVHKSNFYDYINTYRIEDFIQKIRKGEHLHHTLLALSLDSGFNSKSTFNKAFKTLMQQTPTEYIKNLSISV</sequence>
<dbReference type="AlphaFoldDB" id="A0A238U9W7"/>
<dbReference type="Gene3D" id="1.10.10.60">
    <property type="entry name" value="Homeodomain-like"/>
    <property type="match status" value="2"/>
</dbReference>
<feature type="domain" description="HTH araC/xylS-type" evidence="5">
    <location>
        <begin position="265"/>
        <end position="366"/>
    </location>
</feature>
<dbReference type="PANTHER" id="PTHR43280">
    <property type="entry name" value="ARAC-FAMILY TRANSCRIPTIONAL REGULATOR"/>
    <property type="match status" value="1"/>
</dbReference>
<keyword evidence="7" id="KW-1185">Reference proteome</keyword>